<proteinExistence type="predicted"/>
<evidence type="ECO:0000313" key="2">
    <source>
        <dbReference type="Proteomes" id="UP000054560"/>
    </source>
</evidence>
<accession>A0A0L0FRA2</accession>
<dbReference type="GeneID" id="25908887"/>
<evidence type="ECO:0000313" key="1">
    <source>
        <dbReference type="EMBL" id="KNC79214.1"/>
    </source>
</evidence>
<dbReference type="AlphaFoldDB" id="A0A0L0FRA2"/>
<evidence type="ECO:0008006" key="3">
    <source>
        <dbReference type="Google" id="ProtNLM"/>
    </source>
</evidence>
<gene>
    <name evidence="1" type="ORF">SARC_08383</name>
</gene>
<dbReference type="Proteomes" id="UP000054560">
    <property type="component" value="Unassembled WGS sequence"/>
</dbReference>
<reference evidence="1 2" key="1">
    <citation type="submission" date="2011-02" db="EMBL/GenBank/DDBJ databases">
        <title>The Genome Sequence of Sphaeroforma arctica JP610.</title>
        <authorList>
            <consortium name="The Broad Institute Genome Sequencing Platform"/>
            <person name="Russ C."/>
            <person name="Cuomo C."/>
            <person name="Young S.K."/>
            <person name="Zeng Q."/>
            <person name="Gargeya S."/>
            <person name="Alvarado L."/>
            <person name="Berlin A."/>
            <person name="Chapman S.B."/>
            <person name="Chen Z."/>
            <person name="Freedman E."/>
            <person name="Gellesch M."/>
            <person name="Goldberg J."/>
            <person name="Griggs A."/>
            <person name="Gujja S."/>
            <person name="Heilman E."/>
            <person name="Heiman D."/>
            <person name="Howarth C."/>
            <person name="Mehta T."/>
            <person name="Neiman D."/>
            <person name="Pearson M."/>
            <person name="Roberts A."/>
            <person name="Saif S."/>
            <person name="Shea T."/>
            <person name="Shenoy N."/>
            <person name="Sisk P."/>
            <person name="Stolte C."/>
            <person name="Sykes S."/>
            <person name="White J."/>
            <person name="Yandava C."/>
            <person name="Burger G."/>
            <person name="Gray M.W."/>
            <person name="Holland P.W.H."/>
            <person name="King N."/>
            <person name="Lang F.B.F."/>
            <person name="Roger A.J."/>
            <person name="Ruiz-Trillo I."/>
            <person name="Haas B."/>
            <person name="Nusbaum C."/>
            <person name="Birren B."/>
        </authorList>
    </citation>
    <scope>NUCLEOTIDE SEQUENCE [LARGE SCALE GENOMIC DNA]</scope>
    <source>
        <strain evidence="1 2">JP610</strain>
    </source>
</reference>
<dbReference type="EMBL" id="KQ242345">
    <property type="protein sequence ID" value="KNC79214.1"/>
    <property type="molecule type" value="Genomic_DNA"/>
</dbReference>
<name>A0A0L0FRA2_9EUKA</name>
<sequence length="218" mass="24326">MFQSTWNLSSMHKTWRCAPSRIFSTTRLISKPVKIGTISSISIRISKLEMLRETPVALGIANKLLQNLLKIQPVVKSVEFALLESHAHSQLTSLQEGIDKLNKQTQKMLVKADGSYGSEKGFLFSSIVKRNVHKRILKSWFGHAGSTPIYRATRDGWDLSQFNAKCSQAGPTVQRKMQSGWSYSCAEKDDSGCIFGGFCCSWATPDNQPYLGKAAIFM</sequence>
<dbReference type="RefSeq" id="XP_014153116.1">
    <property type="nucleotide sequence ID" value="XM_014297641.1"/>
</dbReference>
<organism evidence="1 2">
    <name type="scientific">Sphaeroforma arctica JP610</name>
    <dbReference type="NCBI Taxonomy" id="667725"/>
    <lineage>
        <taxon>Eukaryota</taxon>
        <taxon>Ichthyosporea</taxon>
        <taxon>Ichthyophonida</taxon>
        <taxon>Sphaeroforma</taxon>
    </lineage>
</organism>
<dbReference type="OrthoDB" id="298084at2759"/>
<keyword evidence="2" id="KW-1185">Reference proteome</keyword>
<protein>
    <recommendedName>
        <fullName evidence="3">TLDc domain-containing protein</fullName>
    </recommendedName>
</protein>